<protein>
    <recommendedName>
        <fullName evidence="1">Endonuclease/exonuclease/phosphatase domain-containing protein</fullName>
    </recommendedName>
</protein>
<dbReference type="InterPro" id="IPR036691">
    <property type="entry name" value="Endo/exonu/phosph_ase_sf"/>
</dbReference>
<accession>A0AA38IEK6</accession>
<dbReference type="PANTHER" id="PTHR12121">
    <property type="entry name" value="CARBON CATABOLITE REPRESSOR PROTEIN 4"/>
    <property type="match status" value="1"/>
</dbReference>
<organism evidence="2 3">
    <name type="scientific">Zophobas morio</name>
    <dbReference type="NCBI Taxonomy" id="2755281"/>
    <lineage>
        <taxon>Eukaryota</taxon>
        <taxon>Metazoa</taxon>
        <taxon>Ecdysozoa</taxon>
        <taxon>Arthropoda</taxon>
        <taxon>Hexapoda</taxon>
        <taxon>Insecta</taxon>
        <taxon>Pterygota</taxon>
        <taxon>Neoptera</taxon>
        <taxon>Endopterygota</taxon>
        <taxon>Coleoptera</taxon>
        <taxon>Polyphaga</taxon>
        <taxon>Cucujiformia</taxon>
        <taxon>Tenebrionidae</taxon>
        <taxon>Zophobas</taxon>
    </lineage>
</organism>
<dbReference type="InterPro" id="IPR050410">
    <property type="entry name" value="CCR4/nocturin_mRNA_transcr"/>
</dbReference>
<dbReference type="InterPro" id="IPR005135">
    <property type="entry name" value="Endo/exonuclease/phosphatase"/>
</dbReference>
<keyword evidence="3" id="KW-1185">Reference proteome</keyword>
<dbReference type="Pfam" id="PF03372">
    <property type="entry name" value="Exo_endo_phos"/>
    <property type="match status" value="1"/>
</dbReference>
<sequence length="554" mass="63660">MEESNDCAYLREFATTNQCELMFALNLHVEGVGLLQEEVRAVRQVTDTVESLLQHIVNKIRKSVKNLKENAAENSDSDLKVPISLTNGFTENIRGKTVLKNLINSNIGAIRFQIFDQSYFVVINAPLVKEIKLPLILYAHFTVQASKLFCLFTDHSSSQFSWFKSKDKENWTQVATTSKYKIKHDDIDHYLKLVCVPCNSVLTGPSAEAISENKVELIGDLPTCPFEERHKFTSQPSNNNCFRVVSYNVLSNRYTDSADSFPYCPPKFLAIDYRKQLITKELLGYKADVICLQEVDSSVFTTYYKDIFKNAGYMSFYHKKGNKSSEGLACFFNKTRFKKVDDHQIIYSNEIKKKLYTHLWNFVKVNPDLRDLFMRQLTSLHVTVLKLKLAKKSHTLIFGNTHLFYRPEHELVRILQINMATTYLQSLNQNYSQNNSVKVILCGDFNSIPTSAVYDYVANGKLHKNHPVFQNTKNHPILFHNFQFESACGTPTYTNYTENFKNCLDYIFIEKNKLKVNKVVPFPTEEELGNYIGCPNEVYPSDHLALVADLKLAT</sequence>
<dbReference type="EMBL" id="JALNTZ010000004">
    <property type="protein sequence ID" value="KAJ3654550.1"/>
    <property type="molecule type" value="Genomic_DNA"/>
</dbReference>
<dbReference type="SUPFAM" id="SSF56219">
    <property type="entry name" value="DNase I-like"/>
    <property type="match status" value="1"/>
</dbReference>
<gene>
    <name evidence="2" type="ORF">Zmor_013729</name>
</gene>
<dbReference type="AlphaFoldDB" id="A0AA38IEK6"/>
<reference evidence="2" key="1">
    <citation type="journal article" date="2023" name="G3 (Bethesda)">
        <title>Whole genome assemblies of Zophobas morio and Tenebrio molitor.</title>
        <authorList>
            <person name="Kaur S."/>
            <person name="Stinson S.A."/>
            <person name="diCenzo G.C."/>
        </authorList>
    </citation>
    <scope>NUCLEOTIDE SEQUENCE</scope>
    <source>
        <strain evidence="2">QUZm001</strain>
    </source>
</reference>
<dbReference type="PANTHER" id="PTHR12121:SF37">
    <property type="entry name" value="2',5'-PHOSPHODIESTERASE 12"/>
    <property type="match status" value="1"/>
</dbReference>
<feature type="domain" description="Endonuclease/exonuclease/phosphatase" evidence="1">
    <location>
        <begin position="245"/>
        <end position="543"/>
    </location>
</feature>
<name>A0AA38IEK6_9CUCU</name>
<proteinExistence type="predicted"/>
<dbReference type="Gene3D" id="3.60.10.10">
    <property type="entry name" value="Endonuclease/exonuclease/phosphatase"/>
    <property type="match status" value="1"/>
</dbReference>
<evidence type="ECO:0000313" key="2">
    <source>
        <dbReference type="EMBL" id="KAJ3654550.1"/>
    </source>
</evidence>
<dbReference type="GO" id="GO:0000288">
    <property type="term" value="P:nuclear-transcribed mRNA catabolic process, deadenylation-dependent decay"/>
    <property type="evidence" value="ECO:0007669"/>
    <property type="project" value="TreeGrafter"/>
</dbReference>
<comment type="caution">
    <text evidence="2">The sequence shown here is derived from an EMBL/GenBank/DDBJ whole genome shotgun (WGS) entry which is preliminary data.</text>
</comment>
<dbReference type="GO" id="GO:0000175">
    <property type="term" value="F:3'-5'-RNA exonuclease activity"/>
    <property type="evidence" value="ECO:0007669"/>
    <property type="project" value="TreeGrafter"/>
</dbReference>
<evidence type="ECO:0000313" key="3">
    <source>
        <dbReference type="Proteomes" id="UP001168821"/>
    </source>
</evidence>
<dbReference type="GO" id="GO:0005739">
    <property type="term" value="C:mitochondrion"/>
    <property type="evidence" value="ECO:0007669"/>
    <property type="project" value="TreeGrafter"/>
</dbReference>
<dbReference type="Proteomes" id="UP001168821">
    <property type="component" value="Unassembled WGS sequence"/>
</dbReference>
<evidence type="ECO:0000259" key="1">
    <source>
        <dbReference type="Pfam" id="PF03372"/>
    </source>
</evidence>